<evidence type="ECO:0000313" key="5">
    <source>
        <dbReference type="Proteomes" id="UP001058974"/>
    </source>
</evidence>
<sequence length="153" mass="17216">MKDVQRDIICADLVKQIKDAEAAAERYSQELHSLRMEEHDLKKQVEVIEGEKKNSSSNDQPASGGILLYKSGNFSTPTEPAFLSINPETGVATPPDAIDTVYFFTSKVNIQYQNQHFNFNPTKKSKPASNSEERKARIRLMEGIDLSPVECRK</sequence>
<comment type="caution">
    <text evidence="4">The sequence shown here is derived from an EMBL/GenBank/DDBJ whole genome shotgun (WGS) entry which is preliminary data.</text>
</comment>
<dbReference type="Gramene" id="Psat01G0036300-T1">
    <property type="protein sequence ID" value="KAI5440872.1"/>
    <property type="gene ID" value="KIW84_010363"/>
</dbReference>
<feature type="compositionally biased region" description="Polar residues" evidence="2">
    <location>
        <begin position="118"/>
        <end position="130"/>
    </location>
</feature>
<feature type="region of interest" description="Disordered" evidence="2">
    <location>
        <begin position="47"/>
        <end position="70"/>
    </location>
</feature>
<dbReference type="Gramene" id="Psat01G0036400-T1">
    <property type="protein sequence ID" value="KAI5440873.1"/>
    <property type="gene ID" value="KIW84_010364"/>
</dbReference>
<feature type="coiled-coil region" evidence="1">
    <location>
        <begin position="10"/>
        <end position="44"/>
    </location>
</feature>
<dbReference type="EMBL" id="JAMSHJ010000001">
    <property type="protein sequence ID" value="KAI5440873.1"/>
    <property type="molecule type" value="Genomic_DNA"/>
</dbReference>
<evidence type="ECO:0000313" key="3">
    <source>
        <dbReference type="EMBL" id="KAI5440872.1"/>
    </source>
</evidence>
<proteinExistence type="predicted"/>
<dbReference type="AlphaFoldDB" id="A0A9D5BBD5"/>
<dbReference type="EMBL" id="JAMSHJ010000001">
    <property type="protein sequence ID" value="KAI5440872.1"/>
    <property type="molecule type" value="Genomic_DNA"/>
</dbReference>
<dbReference type="Proteomes" id="UP001058974">
    <property type="component" value="Chromosome 1"/>
</dbReference>
<keyword evidence="1" id="KW-0175">Coiled coil</keyword>
<protein>
    <submittedName>
        <fullName evidence="4">Uncharacterized protein</fullName>
    </submittedName>
</protein>
<keyword evidence="5" id="KW-1185">Reference proteome</keyword>
<gene>
    <name evidence="3" type="ORF">KIW84_010363</name>
    <name evidence="4" type="ORF">KIW84_010364</name>
</gene>
<reference evidence="4 5" key="1">
    <citation type="journal article" date="2022" name="Nat. Genet.">
        <title>Improved pea reference genome and pan-genome highlight genomic features and evolutionary characteristics.</title>
        <authorList>
            <person name="Yang T."/>
            <person name="Liu R."/>
            <person name="Luo Y."/>
            <person name="Hu S."/>
            <person name="Wang D."/>
            <person name="Wang C."/>
            <person name="Pandey M.K."/>
            <person name="Ge S."/>
            <person name="Xu Q."/>
            <person name="Li N."/>
            <person name="Li G."/>
            <person name="Huang Y."/>
            <person name="Saxena R.K."/>
            <person name="Ji Y."/>
            <person name="Li M."/>
            <person name="Yan X."/>
            <person name="He Y."/>
            <person name="Liu Y."/>
            <person name="Wang X."/>
            <person name="Xiang C."/>
            <person name="Varshney R.K."/>
            <person name="Ding H."/>
            <person name="Gao S."/>
            <person name="Zong X."/>
        </authorList>
    </citation>
    <scope>NUCLEOTIDE SEQUENCE [LARGE SCALE GENOMIC DNA]</scope>
    <source>
        <strain evidence="4 5">cv. Zhongwan 6</strain>
    </source>
</reference>
<name>A0A9D5BBD5_PEA</name>
<evidence type="ECO:0000256" key="1">
    <source>
        <dbReference type="SAM" id="Coils"/>
    </source>
</evidence>
<evidence type="ECO:0000313" key="4">
    <source>
        <dbReference type="EMBL" id="KAI5440873.1"/>
    </source>
</evidence>
<accession>A0A9D5BBD5</accession>
<evidence type="ECO:0000256" key="2">
    <source>
        <dbReference type="SAM" id="MobiDB-lite"/>
    </source>
</evidence>
<organism evidence="4 5">
    <name type="scientific">Pisum sativum</name>
    <name type="common">Garden pea</name>
    <name type="synonym">Lathyrus oleraceus</name>
    <dbReference type="NCBI Taxonomy" id="3888"/>
    <lineage>
        <taxon>Eukaryota</taxon>
        <taxon>Viridiplantae</taxon>
        <taxon>Streptophyta</taxon>
        <taxon>Embryophyta</taxon>
        <taxon>Tracheophyta</taxon>
        <taxon>Spermatophyta</taxon>
        <taxon>Magnoliopsida</taxon>
        <taxon>eudicotyledons</taxon>
        <taxon>Gunneridae</taxon>
        <taxon>Pentapetalae</taxon>
        <taxon>rosids</taxon>
        <taxon>fabids</taxon>
        <taxon>Fabales</taxon>
        <taxon>Fabaceae</taxon>
        <taxon>Papilionoideae</taxon>
        <taxon>50 kb inversion clade</taxon>
        <taxon>NPAAA clade</taxon>
        <taxon>Hologalegina</taxon>
        <taxon>IRL clade</taxon>
        <taxon>Fabeae</taxon>
        <taxon>Lathyrus</taxon>
    </lineage>
</organism>
<feature type="region of interest" description="Disordered" evidence="2">
    <location>
        <begin position="118"/>
        <end position="139"/>
    </location>
</feature>